<dbReference type="Proteomes" id="UP001438707">
    <property type="component" value="Unassembled WGS sequence"/>
</dbReference>
<evidence type="ECO:0000259" key="7">
    <source>
        <dbReference type="Pfam" id="PF05131"/>
    </source>
</evidence>
<gene>
    <name evidence="8" type="ORF">WJX74_000092</name>
</gene>
<feature type="repeat" description="CHCR" evidence="4">
    <location>
        <begin position="631"/>
        <end position="791"/>
    </location>
</feature>
<dbReference type="GO" id="GO:0007032">
    <property type="term" value="P:endosome organization"/>
    <property type="evidence" value="ECO:0007669"/>
    <property type="project" value="TreeGrafter"/>
</dbReference>
<dbReference type="PROSITE" id="PS50236">
    <property type="entry name" value="CHCR"/>
    <property type="match status" value="1"/>
</dbReference>
<dbReference type="GO" id="GO:0005768">
    <property type="term" value="C:endosome"/>
    <property type="evidence" value="ECO:0007669"/>
    <property type="project" value="TreeGrafter"/>
</dbReference>
<feature type="domain" description="Pep3/Vps18 beta-propeller" evidence="7">
    <location>
        <begin position="43"/>
        <end position="406"/>
    </location>
</feature>
<evidence type="ECO:0000256" key="2">
    <source>
        <dbReference type="ARBA" id="ARBA00022771"/>
    </source>
</evidence>
<dbReference type="PANTHER" id="PTHR23323:SF26">
    <property type="entry name" value="VACUOLAR PROTEIN SORTING-ASSOCIATED PROTEIN 18 HOMOLOG"/>
    <property type="match status" value="1"/>
</dbReference>
<keyword evidence="3" id="KW-0862">Zinc</keyword>
<dbReference type="AlphaFoldDB" id="A0AAW1SF55"/>
<comment type="caution">
    <text evidence="8">The sequence shown here is derived from an EMBL/GenBank/DDBJ whole genome shotgun (WGS) entry which is preliminary data.</text>
</comment>
<feature type="region of interest" description="Disordered" evidence="6">
    <location>
        <begin position="14"/>
        <end position="37"/>
    </location>
</feature>
<evidence type="ECO:0000256" key="3">
    <source>
        <dbReference type="ARBA" id="ARBA00022833"/>
    </source>
</evidence>
<keyword evidence="5" id="KW-0175">Coiled coil</keyword>
<dbReference type="PANTHER" id="PTHR23323">
    <property type="entry name" value="VACUOLAR PROTEIN SORTING-ASSOCIATED PROTEIN"/>
    <property type="match status" value="1"/>
</dbReference>
<dbReference type="GO" id="GO:0030674">
    <property type="term" value="F:protein-macromolecule adaptor activity"/>
    <property type="evidence" value="ECO:0007669"/>
    <property type="project" value="TreeGrafter"/>
</dbReference>
<dbReference type="GO" id="GO:0008270">
    <property type="term" value="F:zinc ion binding"/>
    <property type="evidence" value="ECO:0007669"/>
    <property type="project" value="UniProtKB-KW"/>
</dbReference>
<dbReference type="GO" id="GO:0048284">
    <property type="term" value="P:organelle fusion"/>
    <property type="evidence" value="ECO:0007669"/>
    <property type="project" value="TreeGrafter"/>
</dbReference>
<reference evidence="8 9" key="1">
    <citation type="journal article" date="2024" name="Nat. Commun.">
        <title>Phylogenomics reveals the evolutionary origins of lichenization in chlorophyte algae.</title>
        <authorList>
            <person name="Puginier C."/>
            <person name="Libourel C."/>
            <person name="Otte J."/>
            <person name="Skaloud P."/>
            <person name="Haon M."/>
            <person name="Grisel S."/>
            <person name="Petersen M."/>
            <person name="Berrin J.G."/>
            <person name="Delaux P.M."/>
            <person name="Dal Grande F."/>
            <person name="Keller J."/>
        </authorList>
    </citation>
    <scope>NUCLEOTIDE SEQUENCE [LARGE SCALE GENOMIC DNA]</scope>
    <source>
        <strain evidence="8 9">SAG 2145</strain>
    </source>
</reference>
<accession>A0AAW1SF55</accession>
<evidence type="ECO:0000256" key="5">
    <source>
        <dbReference type="SAM" id="Coils"/>
    </source>
</evidence>
<name>A0AAW1SF55_9CHLO</name>
<keyword evidence="9" id="KW-1185">Reference proteome</keyword>
<sequence length="1025" mass="111023">MSLLEEWESGTLSWGTSAAGTASAAPQVGPEASTSARQTTDFFSLSTVERQISRGRGQITAMAAANDTVVVGTSRGFLIRYDIAQSTAPVVEVELTKASDAHFGGMFLDPTGQHVLVNLETSGVSEMQYLHAKWKKPRPLSKLKGINVTAIAWHSEDISETSTGPVLVGSESGGLHELVLEERERKEKVWRLLTDLPALQSGSTASPSSSPIASPVRGLHQQALPGGGSLVLVSTPARLYVLGSQQSPAEGSSSLEAIFAAPLGDPRSSTNFIDMPGGSGLGQLQVFVPPGASALPRFAWLTQQGVFQGALQPRPASSPRTPLDFLEDRSLLPFQDRTNSPRGIAMTHFHYILLYQDSLKMINRVSQKNVQSLSLTAAPGSTQGLATDAASSTVYLFKDEALLEVDVEDEDRFMWRTFLDRGDFPNAFRHCRSQAQRDQVSLAEADAAFDNGEFKTAAALYGRVAKGPPSFEEVALKLVEAGASDALQTFLQTRLENLSPDDKVQATMVATWLTELWLDRINRALLEEGGEAGEEHQALTAQLRAFLAKYVETLDGHTTSALLASYGRIDDLVHFATCRQDSETVLEHLVQQGQAQRALAVLRRPSTSPELHYKFAPALMAQVAGEAVDAWLAVQPPLDPQRLLPALLRYGEPDSSPAGRAQALRYVQHCLTHLDTTDQPVHNLAVALLSLDEDETELMDHLNAAKDGLGNPLYSPQFALRVARQRGSQKASVALLCQLNLFEDAVAEALRVDVELAMVVANRPQDEPSLQRKLWLSIAKHMIAQQPQPGAGSQADQSIKRINELLREAGGLINIEDILPLFPDFVQIDDFKEAICQSLEEYNQQIEQLKMEMDDATRIADALRKDLASMDRRTATLDLAALCARCKRPLSASPAGKPLPQGLGPGLPPFYLFPTGNCFHGACLAAEVMSLVRGPKLEGIMQLLQALSSEAEGQGLAVNLPAQQAAQSVGQALGGWHEVSLHILQHSMPAVLFVASGNAACCFCQESYRPFQACRGSLQQTQQIP</sequence>
<dbReference type="InterPro" id="IPR000547">
    <property type="entry name" value="Clathrin_H-chain/VPS_repeat"/>
</dbReference>
<dbReference type="GO" id="GO:0007033">
    <property type="term" value="P:vacuole organization"/>
    <property type="evidence" value="ECO:0007669"/>
    <property type="project" value="TreeGrafter"/>
</dbReference>
<feature type="coiled-coil region" evidence="5">
    <location>
        <begin position="832"/>
        <end position="873"/>
    </location>
</feature>
<keyword evidence="1" id="KW-0479">Metal-binding</keyword>
<protein>
    <recommendedName>
        <fullName evidence="7">Pep3/Vps18 beta-propeller domain-containing protein</fullName>
    </recommendedName>
</protein>
<dbReference type="GO" id="GO:0006904">
    <property type="term" value="P:vesicle docking involved in exocytosis"/>
    <property type="evidence" value="ECO:0007669"/>
    <property type="project" value="TreeGrafter"/>
</dbReference>
<feature type="compositionally biased region" description="Low complexity" evidence="6">
    <location>
        <begin position="14"/>
        <end position="25"/>
    </location>
</feature>
<keyword evidence="2" id="KW-0863">Zinc-finger</keyword>
<evidence type="ECO:0000313" key="8">
    <source>
        <dbReference type="EMBL" id="KAK9844258.1"/>
    </source>
</evidence>
<dbReference type="EMBL" id="JALJOS010000001">
    <property type="protein sequence ID" value="KAK9844258.1"/>
    <property type="molecule type" value="Genomic_DNA"/>
</dbReference>
<evidence type="ECO:0000256" key="6">
    <source>
        <dbReference type="SAM" id="MobiDB-lite"/>
    </source>
</evidence>
<proteinExistence type="predicted"/>
<dbReference type="GO" id="GO:0006886">
    <property type="term" value="P:intracellular protein transport"/>
    <property type="evidence" value="ECO:0007669"/>
    <property type="project" value="UniProtKB-UniRule"/>
</dbReference>
<evidence type="ECO:0000313" key="9">
    <source>
        <dbReference type="Proteomes" id="UP001438707"/>
    </source>
</evidence>
<evidence type="ECO:0000256" key="4">
    <source>
        <dbReference type="PROSITE-ProRule" id="PRU01006"/>
    </source>
</evidence>
<organism evidence="8 9">
    <name type="scientific">Apatococcus lobatus</name>
    <dbReference type="NCBI Taxonomy" id="904363"/>
    <lineage>
        <taxon>Eukaryota</taxon>
        <taxon>Viridiplantae</taxon>
        <taxon>Chlorophyta</taxon>
        <taxon>core chlorophytes</taxon>
        <taxon>Trebouxiophyceae</taxon>
        <taxon>Chlorellales</taxon>
        <taxon>Chlorellaceae</taxon>
        <taxon>Apatococcus</taxon>
    </lineage>
</organism>
<dbReference type="GO" id="GO:0030897">
    <property type="term" value="C:HOPS complex"/>
    <property type="evidence" value="ECO:0007669"/>
    <property type="project" value="TreeGrafter"/>
</dbReference>
<evidence type="ECO:0000256" key="1">
    <source>
        <dbReference type="ARBA" id="ARBA00022723"/>
    </source>
</evidence>
<dbReference type="Pfam" id="PF05131">
    <property type="entry name" value="Pep3_Vps18"/>
    <property type="match status" value="1"/>
</dbReference>
<dbReference type="InterPro" id="IPR007810">
    <property type="entry name" value="Pep3/Vps18_beta-prop"/>
</dbReference>